<dbReference type="NCBIfam" id="TIGR03519">
    <property type="entry name" value="T9SS_PorP_fam"/>
    <property type="match status" value="1"/>
</dbReference>
<dbReference type="EMBL" id="FPAG01000004">
    <property type="protein sequence ID" value="SFS71609.1"/>
    <property type="molecule type" value="Genomic_DNA"/>
</dbReference>
<keyword evidence="1" id="KW-0732">Signal</keyword>
<dbReference type="InterPro" id="IPR019861">
    <property type="entry name" value="PorP/SprF_Bacteroidetes"/>
</dbReference>
<accession>A0A1I6S3S5</accession>
<dbReference type="AlphaFoldDB" id="A0A1I6S3S5"/>
<protein>
    <submittedName>
        <fullName evidence="2">Type IX secretion system membrane protein, PorP/SprF family</fullName>
    </submittedName>
</protein>
<name>A0A1I6S3S5_9FLAO</name>
<evidence type="ECO:0000313" key="2">
    <source>
        <dbReference type="EMBL" id="SFS71609.1"/>
    </source>
</evidence>
<reference evidence="2 3" key="1">
    <citation type="submission" date="2016-10" db="EMBL/GenBank/DDBJ databases">
        <authorList>
            <person name="de Groot N.N."/>
        </authorList>
    </citation>
    <scope>NUCLEOTIDE SEQUENCE [LARGE SCALE GENOMIC DNA]</scope>
    <source>
        <strain evidence="2 3">CGMCC 1.6114</strain>
    </source>
</reference>
<organism evidence="2 3">
    <name type="scientific">Zhouia amylolytica</name>
    <dbReference type="NCBI Taxonomy" id="376730"/>
    <lineage>
        <taxon>Bacteria</taxon>
        <taxon>Pseudomonadati</taxon>
        <taxon>Bacteroidota</taxon>
        <taxon>Flavobacteriia</taxon>
        <taxon>Flavobacteriales</taxon>
        <taxon>Flavobacteriaceae</taxon>
        <taxon>Zhouia</taxon>
    </lineage>
</organism>
<feature type="signal peptide" evidence="1">
    <location>
        <begin position="1"/>
        <end position="19"/>
    </location>
</feature>
<dbReference type="OrthoDB" id="1114455at2"/>
<feature type="chain" id="PRO_5010315274" evidence="1">
    <location>
        <begin position="20"/>
        <end position="307"/>
    </location>
</feature>
<dbReference type="Pfam" id="PF11751">
    <property type="entry name" value="PorP_SprF"/>
    <property type="match status" value="1"/>
</dbReference>
<evidence type="ECO:0000313" key="3">
    <source>
        <dbReference type="Proteomes" id="UP000183209"/>
    </source>
</evidence>
<proteinExistence type="predicted"/>
<dbReference type="RefSeq" id="WP_074977876.1">
    <property type="nucleotide sequence ID" value="NZ_FPAG01000004.1"/>
</dbReference>
<sequence>MKQYITFLLMIFGFVNMVAQQTPQFTQYLYNPTSINPAFAGSTNSLSAIVMHRSQWTGFDGAPSTNTVSIHSPLRNEKVGLGFSFINDGLGNETFNYLYGDFSYTIQFNEKIKMAFGLKAGFTQYALSDQLLNKPDVQNDPYFNAYNDQWNPNIGVGMYMFGDRWYGAVSVPQMLSNKYIDAASDGVEYKAAEKSSLYITGGYVFTLGNEVVFKPTTMLRATDGVPMSLDFGTNFMFYNKIWLGVNYRLDSFDTLGALGSFKIGNNLQLGYAYEFPVSGIRPYTGGTHEFFLRYDFKTIINKGTTYF</sequence>
<evidence type="ECO:0000256" key="1">
    <source>
        <dbReference type="SAM" id="SignalP"/>
    </source>
</evidence>
<dbReference type="Proteomes" id="UP000183209">
    <property type="component" value="Unassembled WGS sequence"/>
</dbReference>
<gene>
    <name evidence="2" type="ORF">SAMN04487906_1409</name>
</gene>